<accession>A0A1G6MBV7</accession>
<feature type="compositionally biased region" description="Basic and acidic residues" evidence="1">
    <location>
        <begin position="49"/>
        <end position="63"/>
    </location>
</feature>
<sequence length="168" mass="19296">MKRLKRSGRVAVPLLCLALLIGCTAGGGQDQSRQKPEPGKTGHTQNYRFHTDNYRYLKDDGRFGNHNSNPNLSDVGQRSDSRPPRDVVKQQLRHIALQEKGVKRAKVEIMGGHAAIQVTPDRNVPRQKYPQMEEVILRKASQKVPRYEIRVRVGWSKWNPLRYFQGRD</sequence>
<dbReference type="Proteomes" id="UP000199387">
    <property type="component" value="Unassembled WGS sequence"/>
</dbReference>
<dbReference type="AlphaFoldDB" id="A0A1G6MBV7"/>
<proteinExistence type="predicted"/>
<protein>
    <recommendedName>
        <fullName evidence="5">Sporulation lipoprotein YhcN/YlaJ (Spore_YhcN_YlaJ)</fullName>
    </recommendedName>
</protein>
<organism evidence="3 4">
    <name type="scientific">Melghirimyces thermohalophilus</name>
    <dbReference type="NCBI Taxonomy" id="1236220"/>
    <lineage>
        <taxon>Bacteria</taxon>
        <taxon>Bacillati</taxon>
        <taxon>Bacillota</taxon>
        <taxon>Bacilli</taxon>
        <taxon>Bacillales</taxon>
        <taxon>Thermoactinomycetaceae</taxon>
        <taxon>Melghirimyces</taxon>
    </lineage>
</organism>
<name>A0A1G6MBV7_9BACL</name>
<evidence type="ECO:0000313" key="3">
    <source>
        <dbReference type="EMBL" id="SDC52466.1"/>
    </source>
</evidence>
<dbReference type="EMBL" id="FMZA01000009">
    <property type="protein sequence ID" value="SDC52466.1"/>
    <property type="molecule type" value="Genomic_DNA"/>
</dbReference>
<evidence type="ECO:0000313" key="4">
    <source>
        <dbReference type="Proteomes" id="UP000199387"/>
    </source>
</evidence>
<evidence type="ECO:0000256" key="2">
    <source>
        <dbReference type="SAM" id="SignalP"/>
    </source>
</evidence>
<keyword evidence="2" id="KW-0732">Signal</keyword>
<keyword evidence="4" id="KW-1185">Reference proteome</keyword>
<feature type="chain" id="PRO_5038353396" description="Sporulation lipoprotein YhcN/YlaJ (Spore_YhcN_YlaJ)" evidence="2">
    <location>
        <begin position="26"/>
        <end position="168"/>
    </location>
</feature>
<dbReference type="RefSeq" id="WP_091569606.1">
    <property type="nucleotide sequence ID" value="NZ_FMZA01000009.1"/>
</dbReference>
<dbReference type="STRING" id="1236220.SAMN04488112_10983"/>
<evidence type="ECO:0008006" key="5">
    <source>
        <dbReference type="Google" id="ProtNLM"/>
    </source>
</evidence>
<dbReference type="OrthoDB" id="2988810at2"/>
<evidence type="ECO:0000256" key="1">
    <source>
        <dbReference type="SAM" id="MobiDB-lite"/>
    </source>
</evidence>
<feature type="region of interest" description="Disordered" evidence="1">
    <location>
        <begin position="26"/>
        <end position="85"/>
    </location>
</feature>
<reference evidence="3 4" key="1">
    <citation type="submission" date="2016-10" db="EMBL/GenBank/DDBJ databases">
        <authorList>
            <person name="de Groot N.N."/>
        </authorList>
    </citation>
    <scope>NUCLEOTIDE SEQUENCE [LARGE SCALE GENOMIC DNA]</scope>
    <source>
        <strain evidence="3 4">DSM 45514</strain>
    </source>
</reference>
<feature type="signal peptide" evidence="2">
    <location>
        <begin position="1"/>
        <end position="25"/>
    </location>
</feature>
<gene>
    <name evidence="3" type="ORF">SAMN04488112_10983</name>
</gene>
<feature type="compositionally biased region" description="Polar residues" evidence="1">
    <location>
        <begin position="65"/>
        <end position="76"/>
    </location>
</feature>
<dbReference type="PROSITE" id="PS51257">
    <property type="entry name" value="PROKAR_LIPOPROTEIN"/>
    <property type="match status" value="1"/>
</dbReference>